<dbReference type="SMART" id="SM00331">
    <property type="entry name" value="PP2C_SIG"/>
    <property type="match status" value="1"/>
</dbReference>
<evidence type="ECO:0000313" key="4">
    <source>
        <dbReference type="EMBL" id="HER96543.1"/>
    </source>
</evidence>
<evidence type="ECO:0000256" key="1">
    <source>
        <dbReference type="ARBA" id="ARBA00022801"/>
    </source>
</evidence>
<feature type="domain" description="GAF" evidence="2">
    <location>
        <begin position="22"/>
        <end position="153"/>
    </location>
</feature>
<gene>
    <name evidence="4" type="ORF">ENO59_08520</name>
</gene>
<keyword evidence="1" id="KW-0378">Hydrolase</keyword>
<dbReference type="PANTHER" id="PTHR43156:SF2">
    <property type="entry name" value="STAGE II SPORULATION PROTEIN E"/>
    <property type="match status" value="1"/>
</dbReference>
<dbReference type="EMBL" id="DSGB01000006">
    <property type="protein sequence ID" value="HER96543.1"/>
    <property type="molecule type" value="Genomic_DNA"/>
</dbReference>
<reference evidence="4" key="1">
    <citation type="journal article" date="2020" name="mSystems">
        <title>Genome- and Community-Level Interaction Insights into Carbon Utilization and Element Cycling Functions of Hydrothermarchaeota in Hydrothermal Sediment.</title>
        <authorList>
            <person name="Zhou Z."/>
            <person name="Liu Y."/>
            <person name="Xu W."/>
            <person name="Pan J."/>
            <person name="Luo Z.H."/>
            <person name="Li M."/>
        </authorList>
    </citation>
    <scope>NUCLEOTIDE SEQUENCE [LARGE SCALE GENOMIC DNA]</scope>
    <source>
        <strain evidence="4">SpSt-143</strain>
    </source>
</reference>
<dbReference type="SUPFAM" id="SSF55781">
    <property type="entry name" value="GAF domain-like"/>
    <property type="match status" value="2"/>
</dbReference>
<dbReference type="InterPro" id="IPR029016">
    <property type="entry name" value="GAF-like_dom_sf"/>
</dbReference>
<dbReference type="SMART" id="SM00065">
    <property type="entry name" value="GAF"/>
    <property type="match status" value="2"/>
</dbReference>
<protein>
    <submittedName>
        <fullName evidence="4">GAF domain-containing protein</fullName>
    </submittedName>
</protein>
<dbReference type="SUPFAM" id="SSF81606">
    <property type="entry name" value="PP2C-like"/>
    <property type="match status" value="1"/>
</dbReference>
<feature type="domain" description="GAF" evidence="2">
    <location>
        <begin position="181"/>
        <end position="317"/>
    </location>
</feature>
<dbReference type="InterPro" id="IPR001932">
    <property type="entry name" value="PPM-type_phosphatase-like_dom"/>
</dbReference>
<dbReference type="InterPro" id="IPR003018">
    <property type="entry name" value="GAF"/>
</dbReference>
<dbReference type="InterPro" id="IPR036457">
    <property type="entry name" value="PPM-type-like_dom_sf"/>
</dbReference>
<dbReference type="Pfam" id="PF07228">
    <property type="entry name" value="SpoIIE"/>
    <property type="match status" value="1"/>
</dbReference>
<feature type="domain" description="PPM-type phosphatase" evidence="3">
    <location>
        <begin position="344"/>
        <end position="561"/>
    </location>
</feature>
<dbReference type="PANTHER" id="PTHR43156">
    <property type="entry name" value="STAGE II SPORULATION PROTEIN E-RELATED"/>
    <property type="match status" value="1"/>
</dbReference>
<dbReference type="Pfam" id="PF01590">
    <property type="entry name" value="GAF"/>
    <property type="match status" value="2"/>
</dbReference>
<sequence>MTDRFDLRALYEASRLLSTSGDRNAIVRTLLLSALSKLLVTRGVVLLWEPLVQRFRVADVRGPVGMAPGEELTLPQPVADRLLLEAEVPEVLRQRSLCLVVPLMFRHRLLGLLSLGRKATGEGFSKRELEFIQALATLSAAALHNALLIEELQQANRDLDLRLQQLNTLFELAQEFNATIDREQLAHLLSLALMGQLLVNRYVLLIRLEGTERPSSFQVLAARGLPTTLRPEQIEHLARLEHPLLLEDAPPVWDWLRALQLYLILPIRQQGETQAILGLGRRMNNLPYGPEEVEFLYALGTLAATAIRNTLLVEVQVEKRRLEREMQLARQIQQRLLPRQLPQVPGVELAACARTSQQVGGDYYDVLQEPGGSLRLAIADVTGKGLPAALLMANLQACLHMAVPLALSLETSTVHINRVVCENTEADRFITFFQARYEPTTRQLVYVNAGHNPPLLLRASGEVLSLTHGGLLLGVFPQAHYEAEQLSLTPGDVLVLYTDGVTEVANAKEELFGEERLLACLETHRNASAQAIVEAVRQAVEAFTGREAGYEDDFTLLVLKIVPL</sequence>
<dbReference type="GO" id="GO:0016791">
    <property type="term" value="F:phosphatase activity"/>
    <property type="evidence" value="ECO:0007669"/>
    <property type="project" value="TreeGrafter"/>
</dbReference>
<accession>A0A7V2B1F6</accession>
<evidence type="ECO:0000259" key="3">
    <source>
        <dbReference type="SMART" id="SM00331"/>
    </source>
</evidence>
<name>A0A7V2B1F6_RHOMR</name>
<dbReference type="Gene3D" id="3.60.40.10">
    <property type="entry name" value="PPM-type phosphatase domain"/>
    <property type="match status" value="1"/>
</dbReference>
<proteinExistence type="predicted"/>
<dbReference type="InterPro" id="IPR052016">
    <property type="entry name" value="Bact_Sigma-Reg"/>
</dbReference>
<dbReference type="AlphaFoldDB" id="A0A7V2B1F6"/>
<evidence type="ECO:0000259" key="2">
    <source>
        <dbReference type="SMART" id="SM00065"/>
    </source>
</evidence>
<organism evidence="4">
    <name type="scientific">Rhodothermus marinus</name>
    <name type="common">Rhodothermus obamensis</name>
    <dbReference type="NCBI Taxonomy" id="29549"/>
    <lineage>
        <taxon>Bacteria</taxon>
        <taxon>Pseudomonadati</taxon>
        <taxon>Rhodothermota</taxon>
        <taxon>Rhodothermia</taxon>
        <taxon>Rhodothermales</taxon>
        <taxon>Rhodothermaceae</taxon>
        <taxon>Rhodothermus</taxon>
    </lineage>
</organism>
<dbReference type="Gene3D" id="3.30.450.40">
    <property type="match status" value="2"/>
</dbReference>
<comment type="caution">
    <text evidence="4">The sequence shown here is derived from an EMBL/GenBank/DDBJ whole genome shotgun (WGS) entry which is preliminary data.</text>
</comment>